<dbReference type="AlphaFoldDB" id="A0A8H7F7D2"/>
<reference evidence="3 4" key="1">
    <citation type="journal article" name="Sci. Rep.">
        <title>Telomere-to-telomere assembled and centromere annotated genomes of the two main subspecies of the button mushroom Agaricus bisporus reveal especially polymorphic chromosome ends.</title>
        <authorList>
            <person name="Sonnenberg A.S.M."/>
            <person name="Sedaghat-Telgerd N."/>
            <person name="Lavrijssen B."/>
            <person name="Ohm R.A."/>
            <person name="Hendrickx P.M."/>
            <person name="Scholtmeijer K."/>
            <person name="Baars J.J.P."/>
            <person name="van Peer A."/>
        </authorList>
    </citation>
    <scope>NUCLEOTIDE SEQUENCE [LARGE SCALE GENOMIC DNA]</scope>
    <source>
        <strain evidence="3 4">H119_p4</strain>
    </source>
</reference>
<feature type="region of interest" description="Disordered" evidence="1">
    <location>
        <begin position="472"/>
        <end position="491"/>
    </location>
</feature>
<feature type="region of interest" description="Disordered" evidence="1">
    <location>
        <begin position="497"/>
        <end position="711"/>
    </location>
</feature>
<keyword evidence="2" id="KW-0472">Membrane</keyword>
<protein>
    <recommendedName>
        <fullName evidence="5">Transmembrane protein</fullName>
    </recommendedName>
</protein>
<accession>A0A8H7F7D2</accession>
<evidence type="ECO:0000256" key="2">
    <source>
        <dbReference type="SAM" id="Phobius"/>
    </source>
</evidence>
<keyword evidence="2" id="KW-1133">Transmembrane helix</keyword>
<proteinExistence type="predicted"/>
<evidence type="ECO:0000313" key="3">
    <source>
        <dbReference type="EMBL" id="KAF7782156.1"/>
    </source>
</evidence>
<comment type="caution">
    <text evidence="3">The sequence shown here is derived from an EMBL/GenBank/DDBJ whole genome shotgun (WGS) entry which is preliminary data.</text>
</comment>
<feature type="region of interest" description="Disordered" evidence="1">
    <location>
        <begin position="372"/>
        <end position="391"/>
    </location>
</feature>
<feature type="compositionally biased region" description="Pro residues" evidence="1">
    <location>
        <begin position="571"/>
        <end position="581"/>
    </location>
</feature>
<evidence type="ECO:0000313" key="4">
    <source>
        <dbReference type="Proteomes" id="UP000629468"/>
    </source>
</evidence>
<organism evidence="3 4">
    <name type="scientific">Agaricus bisporus var. burnettii</name>
    <dbReference type="NCBI Taxonomy" id="192524"/>
    <lineage>
        <taxon>Eukaryota</taxon>
        <taxon>Fungi</taxon>
        <taxon>Dikarya</taxon>
        <taxon>Basidiomycota</taxon>
        <taxon>Agaricomycotina</taxon>
        <taxon>Agaricomycetes</taxon>
        <taxon>Agaricomycetidae</taxon>
        <taxon>Agaricales</taxon>
        <taxon>Agaricineae</taxon>
        <taxon>Agaricaceae</taxon>
        <taxon>Agaricus</taxon>
    </lineage>
</organism>
<feature type="compositionally biased region" description="Basic and acidic residues" evidence="1">
    <location>
        <begin position="520"/>
        <end position="550"/>
    </location>
</feature>
<feature type="compositionally biased region" description="Polar residues" evidence="1">
    <location>
        <begin position="478"/>
        <end position="487"/>
    </location>
</feature>
<feature type="compositionally biased region" description="Polar residues" evidence="1">
    <location>
        <begin position="612"/>
        <end position="659"/>
    </location>
</feature>
<dbReference type="Proteomes" id="UP000629468">
    <property type="component" value="Unassembled WGS sequence"/>
</dbReference>
<evidence type="ECO:0000256" key="1">
    <source>
        <dbReference type="SAM" id="MobiDB-lite"/>
    </source>
</evidence>
<dbReference type="EMBL" id="JABXXO010000003">
    <property type="protein sequence ID" value="KAF7782156.1"/>
    <property type="molecule type" value="Genomic_DNA"/>
</dbReference>
<name>A0A8H7F7D2_AGABI</name>
<feature type="transmembrane region" description="Helical" evidence="2">
    <location>
        <begin position="292"/>
        <end position="314"/>
    </location>
</feature>
<sequence length="711" mass="76780">MQNLTITVDDSSPTFHYSPSPVWSSATSLEDANLSSYFKNTTTHTNTSQAKVTFEFWGSSIQIIGAKSPNHGNFQVQLDDQVFDSLTGHSDPPASYQQQLFAQSGLSSGKHEVVITNTQDGMFLDIDLVTWGPVLDEEGGNVILNTIPDDSPAIVYSGSWVTDPGQLGTFVGGIRHGTKEPGSFLEFNFTGTALAIYGPANPNGAPYTVQVDNSTQQNYSFYTSQYTQQSLLFFQGSLDMGVGEHTVRITHAGIGSHENKTLAIDFINVYSQSTFEIRAMDTDGGGISKSTIAAIIMGIIAGLLLFLVALMYWLNRKKKLGQFEWNIFKRDSWNFSKPETARRVRREDVTEGFELDGGGYAAVMTSEGIATRTEPGTARTAPSVTSGDDSEAGLITQHRDEISEIASSPARPNKQRWSFSGLSVLNQPLVIPKSSMGIIGMSGAAARHLNISSGQSGQRNLTAASASVPIPLPPGLAGTSSGAFGNSRSKRPETILSWKPEPENSQPTPSEAPPPPSVETSRHGSEEPPFTKETSKTPKNDSSVLRERPSLRVHQFGSEGSLPLRSAFPEPDAPFPFPPPELSRRSPIGQGELLLHRIPTMPPSPFSGGGFSVQSATETSGTFEAQEMLTPTSGPSERSSTSIDWSASRPTSSQGGSVSRSHKSRRERPKSTGSILGPRMRVPRTSPQNSKRGRDADESSRTDKKDEEETE</sequence>
<gene>
    <name evidence="3" type="ORF">Agabi119p4_1532</name>
</gene>
<feature type="compositionally biased region" description="Basic and acidic residues" evidence="1">
    <location>
        <begin position="692"/>
        <end position="711"/>
    </location>
</feature>
<keyword evidence="2" id="KW-0812">Transmembrane</keyword>
<evidence type="ECO:0008006" key="5">
    <source>
        <dbReference type="Google" id="ProtNLM"/>
    </source>
</evidence>
<dbReference type="Gene3D" id="2.60.120.260">
    <property type="entry name" value="Galactose-binding domain-like"/>
    <property type="match status" value="2"/>
</dbReference>